<dbReference type="STRING" id="291169.A9E74_00058"/>
<dbReference type="AlphaFoldDB" id="A0A1E3GWY9"/>
<proteinExistence type="predicted"/>
<dbReference type="InterPro" id="IPR040803">
    <property type="entry name" value="MfnD_preATP-grasp"/>
</dbReference>
<dbReference type="InterPro" id="IPR003806">
    <property type="entry name" value="ATP-grasp_PylC-type"/>
</dbReference>
<dbReference type="PANTHER" id="PTHR23132">
    <property type="entry name" value="D-ALANINE--D-ALANINE LIGASE"/>
    <property type="match status" value="1"/>
</dbReference>
<dbReference type="Pfam" id="PF02655">
    <property type="entry name" value="ATP-grasp_3"/>
    <property type="match status" value="1"/>
</dbReference>
<organism evidence="3 4">
    <name type="scientific">Methylophaga muralis</name>
    <dbReference type="NCBI Taxonomy" id="291169"/>
    <lineage>
        <taxon>Bacteria</taxon>
        <taxon>Pseudomonadati</taxon>
        <taxon>Pseudomonadota</taxon>
        <taxon>Gammaproteobacteria</taxon>
        <taxon>Thiotrichales</taxon>
        <taxon>Piscirickettsiaceae</taxon>
        <taxon>Methylophaga</taxon>
    </lineage>
</organism>
<gene>
    <name evidence="3" type="ORF">A9E74_00058</name>
</gene>
<reference evidence="3 4" key="1">
    <citation type="submission" date="2016-07" db="EMBL/GenBank/DDBJ databases">
        <title>Draft Genome Sequence of Methylophaga muralis Bur 1.</title>
        <authorList>
            <person name="Vasilenko O.V."/>
            <person name="Doronina N.V."/>
            <person name="Shmareva M.N."/>
            <person name="Tarlachkov S.V."/>
            <person name="Mustakhimov I."/>
            <person name="Trotsenko Y.A."/>
        </authorList>
    </citation>
    <scope>NUCLEOTIDE SEQUENCE [LARGE SCALE GENOMIC DNA]</scope>
    <source>
        <strain evidence="3 4">Bur 1</strain>
    </source>
</reference>
<dbReference type="GO" id="GO:0008716">
    <property type="term" value="F:D-alanine-D-alanine ligase activity"/>
    <property type="evidence" value="ECO:0007669"/>
    <property type="project" value="TreeGrafter"/>
</dbReference>
<sequence>MNLVVYEHITSGALCDEQLPASLAHEGEMMLYAIVQDLLQLNDIHITILQDKRLSPPEWLINSKRITIHSCANQQQFEQQWQTCLGEHAYFLLIAPETDHTLLALQQQVLAANKTYFGCSSEATMLCSDKLRCYHLMQTANIPTPTSYSASNALLDVCLINQPYIVKPLDGAGCLETFKFDSVIQSREYLFSLPQDRRDRLIVQPYIEGATLSLSIYVDGEDIQLLSINEQLIEQHASQLVFHGCAINSDVTRQFSQQEATQLAINIHQAIAGLSGYVGIDFILSKQGPVVVDINPRLTTAYVYLSANGLHNPALPLWQHLQRLDQQEAQYA</sequence>
<dbReference type="InterPro" id="IPR011761">
    <property type="entry name" value="ATP-grasp"/>
</dbReference>
<dbReference type="PANTHER" id="PTHR23132:SF23">
    <property type="entry name" value="D-ALANINE--D-ALANINE LIGASE B"/>
    <property type="match status" value="1"/>
</dbReference>
<dbReference type="PIRSF" id="PIRSF016766">
    <property type="entry name" value="UCP016766_ATPgrasp"/>
    <property type="match status" value="1"/>
</dbReference>
<protein>
    <submittedName>
        <fullName evidence="3">Carbamoyl phosphate synthase-like protein</fullName>
    </submittedName>
</protein>
<dbReference type="Pfam" id="PF18301">
    <property type="entry name" value="preATP-grasp_3"/>
    <property type="match status" value="1"/>
</dbReference>
<keyword evidence="4" id="KW-1185">Reference proteome</keyword>
<dbReference type="Proteomes" id="UP000094379">
    <property type="component" value="Unassembled WGS sequence"/>
</dbReference>
<dbReference type="Gene3D" id="2.30.36.100">
    <property type="match status" value="1"/>
</dbReference>
<evidence type="ECO:0000313" key="4">
    <source>
        <dbReference type="Proteomes" id="UP000094379"/>
    </source>
</evidence>
<dbReference type="Gene3D" id="3.30.470.20">
    <property type="entry name" value="ATP-grasp fold, B domain"/>
    <property type="match status" value="1"/>
</dbReference>
<evidence type="ECO:0000313" key="3">
    <source>
        <dbReference type="EMBL" id="ODN68086.1"/>
    </source>
</evidence>
<keyword evidence="1" id="KW-0067">ATP-binding</keyword>
<dbReference type="InterPro" id="IPR024710">
    <property type="entry name" value="MfnD"/>
</dbReference>
<accession>A0A1E3GWY9</accession>
<evidence type="ECO:0000259" key="2">
    <source>
        <dbReference type="PROSITE" id="PS50975"/>
    </source>
</evidence>
<feature type="domain" description="ATP-grasp" evidence="2">
    <location>
        <begin position="134"/>
        <end position="326"/>
    </location>
</feature>
<dbReference type="GO" id="GO:0046872">
    <property type="term" value="F:metal ion binding"/>
    <property type="evidence" value="ECO:0007669"/>
    <property type="project" value="InterPro"/>
</dbReference>
<dbReference type="PROSITE" id="PS50975">
    <property type="entry name" value="ATP_GRASP"/>
    <property type="match status" value="1"/>
</dbReference>
<dbReference type="RefSeq" id="WP_176718887.1">
    <property type="nucleotide sequence ID" value="NZ_MCRI01000001.1"/>
</dbReference>
<name>A0A1E3GWY9_9GAMM</name>
<dbReference type="GO" id="GO:0005524">
    <property type="term" value="F:ATP binding"/>
    <property type="evidence" value="ECO:0007669"/>
    <property type="project" value="UniProtKB-UniRule"/>
</dbReference>
<dbReference type="EMBL" id="MCRI01000001">
    <property type="protein sequence ID" value="ODN68086.1"/>
    <property type="molecule type" value="Genomic_DNA"/>
</dbReference>
<dbReference type="SUPFAM" id="SSF56059">
    <property type="entry name" value="Glutathione synthetase ATP-binding domain-like"/>
    <property type="match status" value="1"/>
</dbReference>
<comment type="caution">
    <text evidence="3">The sequence shown here is derived from an EMBL/GenBank/DDBJ whole genome shotgun (WGS) entry which is preliminary data.</text>
</comment>
<evidence type="ECO:0000256" key="1">
    <source>
        <dbReference type="PROSITE-ProRule" id="PRU00409"/>
    </source>
</evidence>
<dbReference type="PATRIC" id="fig|291169.3.peg.57"/>
<keyword evidence="1" id="KW-0547">Nucleotide-binding</keyword>
<dbReference type="Gene3D" id="3.40.50.11770">
    <property type="match status" value="1"/>
</dbReference>